<name>A0A451A496_9GAMM</name>
<proteinExistence type="predicted"/>
<sequence>MEFSYDNALRAISYEFDQLALGKRAFQPAGNGDFLIDQPYEQLLQIHALRKLLMQQQIIQGDPTSDVKRLKQLVINQVKQNELFEVWAEDIMADHVDNSIIRPAQLSTDILKKIIRHVCETRPIFLVFDTCELLSEELDRWLRVLLSDLITTGVPLLVLVGSRLKPDSHLDYGIANTWLQQVESEKRT</sequence>
<organism evidence="1">
    <name type="scientific">Candidatus Kentrum sp. TUN</name>
    <dbReference type="NCBI Taxonomy" id="2126343"/>
    <lineage>
        <taxon>Bacteria</taxon>
        <taxon>Pseudomonadati</taxon>
        <taxon>Pseudomonadota</taxon>
        <taxon>Gammaproteobacteria</taxon>
        <taxon>Candidatus Kentrum</taxon>
    </lineage>
</organism>
<protein>
    <submittedName>
        <fullName evidence="1">Uncharacterized protein</fullName>
    </submittedName>
</protein>
<accession>A0A451A496</accession>
<gene>
    <name evidence="1" type="ORF">BECKTUN1418D_GA0071000_11388</name>
</gene>
<reference evidence="1" key="1">
    <citation type="submission" date="2019-02" db="EMBL/GenBank/DDBJ databases">
        <authorList>
            <person name="Gruber-Vodicka R. H."/>
            <person name="Seah K. B. B."/>
        </authorList>
    </citation>
    <scope>NUCLEOTIDE SEQUENCE</scope>
    <source>
        <strain evidence="1">BECK_BY1</strain>
    </source>
</reference>
<evidence type="ECO:0000313" key="1">
    <source>
        <dbReference type="EMBL" id="VFK60879.1"/>
    </source>
</evidence>
<dbReference type="AlphaFoldDB" id="A0A451A496"/>
<dbReference type="EMBL" id="CAADFX010000138">
    <property type="protein sequence ID" value="VFK60879.1"/>
    <property type="molecule type" value="Genomic_DNA"/>
</dbReference>